<dbReference type="EMBL" id="METQ01000067">
    <property type="protein sequence ID" value="OGC07859.1"/>
    <property type="molecule type" value="Genomic_DNA"/>
</dbReference>
<evidence type="ECO:0000313" key="1">
    <source>
        <dbReference type="EMBL" id="OGC07859.1"/>
    </source>
</evidence>
<dbReference type="AlphaFoldDB" id="A0A1F4RI72"/>
<organism evidence="1 2">
    <name type="scientific">candidate division WOR-1 bacterium RIFCSPLOWO2_12_FULL_45_9</name>
    <dbReference type="NCBI Taxonomy" id="1802568"/>
    <lineage>
        <taxon>Bacteria</taxon>
        <taxon>Bacillati</taxon>
        <taxon>Saganbacteria</taxon>
    </lineage>
</organism>
<protein>
    <submittedName>
        <fullName evidence="1">Uncharacterized protein</fullName>
    </submittedName>
</protein>
<accession>A0A1F4RI72</accession>
<reference evidence="1 2" key="1">
    <citation type="journal article" date="2016" name="Nat. Commun.">
        <title>Thousands of microbial genomes shed light on interconnected biogeochemical processes in an aquifer system.</title>
        <authorList>
            <person name="Anantharaman K."/>
            <person name="Brown C.T."/>
            <person name="Hug L.A."/>
            <person name="Sharon I."/>
            <person name="Castelle C.J."/>
            <person name="Probst A.J."/>
            <person name="Thomas B.C."/>
            <person name="Singh A."/>
            <person name="Wilkins M.J."/>
            <person name="Karaoz U."/>
            <person name="Brodie E.L."/>
            <person name="Williams K.H."/>
            <person name="Hubbard S.S."/>
            <person name="Banfield J.F."/>
        </authorList>
    </citation>
    <scope>NUCLEOTIDE SEQUENCE [LARGE SCALE GENOMIC DNA]</scope>
</reference>
<dbReference type="Proteomes" id="UP000179095">
    <property type="component" value="Unassembled WGS sequence"/>
</dbReference>
<name>A0A1F4RI72_UNCSA</name>
<evidence type="ECO:0000313" key="2">
    <source>
        <dbReference type="Proteomes" id="UP000179095"/>
    </source>
</evidence>
<comment type="caution">
    <text evidence="1">The sequence shown here is derived from an EMBL/GenBank/DDBJ whole genome shotgun (WGS) entry which is preliminary data.</text>
</comment>
<proteinExistence type="predicted"/>
<sequence length="151" mass="16770">MKIFLRTAWKILIIVCIVGFLSFPGQAVDIKYALGAKFIYFLPGVSGQLWLNNNVGIEASLWPYAPLWTIVEGNILFQRELWGLKSVIGLGFMNITGGVEEARGSESAINISLGLKFGDEKSSFVPAIRGWISNGRILNSFTFVWGAHRFI</sequence>
<gene>
    <name evidence="1" type="ORF">A3F86_03575</name>
</gene>